<evidence type="ECO:0000313" key="7">
    <source>
        <dbReference type="Proteomes" id="UP001328107"/>
    </source>
</evidence>
<dbReference type="Pfam" id="PF01549">
    <property type="entry name" value="ShK"/>
    <property type="match status" value="1"/>
</dbReference>
<keyword evidence="7" id="KW-1185">Reference proteome</keyword>
<reference evidence="7" key="1">
    <citation type="submission" date="2022-10" db="EMBL/GenBank/DDBJ databases">
        <title>Genome assembly of Pristionchus species.</title>
        <authorList>
            <person name="Yoshida K."/>
            <person name="Sommer R.J."/>
        </authorList>
    </citation>
    <scope>NUCLEOTIDE SEQUENCE [LARGE SCALE GENOMIC DNA]</scope>
    <source>
        <strain evidence="6 7">RS5460</strain>
    </source>
</reference>
<dbReference type="EMBL" id="BTRK01000003">
    <property type="protein sequence ID" value="GMR40379.1"/>
    <property type="molecule type" value="Genomic_DNA"/>
</dbReference>
<feature type="non-terminal residue" evidence="4">
    <location>
        <position position="83"/>
    </location>
</feature>
<evidence type="ECO:0000313" key="6">
    <source>
        <dbReference type="EMBL" id="GMR40399.1"/>
    </source>
</evidence>
<sequence>MHLLLPTVLLLVLVSPSASQCTKNGDSTSCASWVKNGYCTNTAYSMDMRKLYCGVSCGFCNKDARQLLLVEPLTRQPASMPTQ</sequence>
<evidence type="ECO:0000313" key="5">
    <source>
        <dbReference type="EMBL" id="GMR40390.1"/>
    </source>
</evidence>
<reference evidence="4" key="2">
    <citation type="submission" date="2023-06" db="EMBL/GenBank/DDBJ databases">
        <title>Genome assembly of Pristionchus species.</title>
        <authorList>
            <person name="Yoshida K."/>
            <person name="Sommer R.J."/>
        </authorList>
    </citation>
    <scope>NUCLEOTIDE SEQUENCE</scope>
    <source>
        <strain evidence="4 7">RS5460</strain>
    </source>
</reference>
<comment type="caution">
    <text evidence="1">Lacks conserved residue(s) required for the propagation of feature annotation.</text>
</comment>
<feature type="chain" id="PRO_5044710156" description="ShKT domain-containing protein" evidence="2">
    <location>
        <begin position="20"/>
        <end position="83"/>
    </location>
</feature>
<evidence type="ECO:0000256" key="1">
    <source>
        <dbReference type="PROSITE-ProRule" id="PRU01005"/>
    </source>
</evidence>
<evidence type="ECO:0000313" key="4">
    <source>
        <dbReference type="EMBL" id="GMR40379.1"/>
    </source>
</evidence>
<dbReference type="SMART" id="SM00254">
    <property type="entry name" value="ShKT"/>
    <property type="match status" value="1"/>
</dbReference>
<dbReference type="InterPro" id="IPR003582">
    <property type="entry name" value="ShKT_dom"/>
</dbReference>
<dbReference type="PROSITE" id="PS51670">
    <property type="entry name" value="SHKT"/>
    <property type="match status" value="1"/>
</dbReference>
<dbReference type="PANTHER" id="PTHR46707">
    <property type="entry name" value="PROTEIN CBG07468"/>
    <property type="match status" value="1"/>
</dbReference>
<evidence type="ECO:0000259" key="3">
    <source>
        <dbReference type="PROSITE" id="PS51670"/>
    </source>
</evidence>
<keyword evidence="2" id="KW-0732">Signal</keyword>
<name>A0AAN4ZJ94_9BILA</name>
<organism evidence="4 7">
    <name type="scientific">Pristionchus mayeri</name>
    <dbReference type="NCBI Taxonomy" id="1317129"/>
    <lineage>
        <taxon>Eukaryota</taxon>
        <taxon>Metazoa</taxon>
        <taxon>Ecdysozoa</taxon>
        <taxon>Nematoda</taxon>
        <taxon>Chromadorea</taxon>
        <taxon>Rhabditida</taxon>
        <taxon>Rhabditina</taxon>
        <taxon>Diplogasteromorpha</taxon>
        <taxon>Diplogasteroidea</taxon>
        <taxon>Neodiplogasteridae</taxon>
        <taxon>Pristionchus</taxon>
    </lineage>
</organism>
<dbReference type="EMBL" id="BTRK01000003">
    <property type="protein sequence ID" value="GMR40390.1"/>
    <property type="molecule type" value="Genomic_DNA"/>
</dbReference>
<evidence type="ECO:0000256" key="2">
    <source>
        <dbReference type="SAM" id="SignalP"/>
    </source>
</evidence>
<dbReference type="Gene3D" id="1.10.10.1940">
    <property type="match status" value="1"/>
</dbReference>
<feature type="domain" description="ShKT" evidence="3">
    <location>
        <begin position="21"/>
        <end position="60"/>
    </location>
</feature>
<proteinExistence type="predicted"/>
<gene>
    <name evidence="4" type="ORF">PMAYCL1PPCAC_10574</name>
    <name evidence="5" type="ORF">PMAYCL1PPCAC_10585</name>
    <name evidence="6" type="ORF">PMAYCL1PPCAC_10594</name>
</gene>
<feature type="signal peptide" evidence="2">
    <location>
        <begin position="1"/>
        <end position="19"/>
    </location>
</feature>
<dbReference type="PANTHER" id="PTHR46707:SF1">
    <property type="entry name" value="COEXPRESSED WITH POLYCYSTINS-RELATED"/>
    <property type="match status" value="1"/>
</dbReference>
<dbReference type="EMBL" id="BTRK01000003">
    <property type="protein sequence ID" value="GMR40399.1"/>
    <property type="molecule type" value="Genomic_DNA"/>
</dbReference>
<dbReference type="Proteomes" id="UP001328107">
    <property type="component" value="Unassembled WGS sequence"/>
</dbReference>
<comment type="caution">
    <text evidence="4">The sequence shown here is derived from an EMBL/GenBank/DDBJ whole genome shotgun (WGS) entry which is preliminary data.</text>
</comment>
<protein>
    <recommendedName>
        <fullName evidence="3">ShKT domain-containing protein</fullName>
    </recommendedName>
</protein>
<accession>A0AAN4ZJ94</accession>
<dbReference type="AlphaFoldDB" id="A0AAN4ZJ94"/>